<name>A0A318R1C5_9PROT</name>
<dbReference type="RefSeq" id="WP_110507334.1">
    <property type="nucleotide sequence ID" value="NZ_NKTX01000025.1"/>
</dbReference>
<dbReference type="STRING" id="940286.GCA_000227565_00282"/>
<dbReference type="OrthoDB" id="7278995at2"/>
<protein>
    <submittedName>
        <fullName evidence="1">Uncharacterized protein</fullName>
    </submittedName>
</protein>
<dbReference type="Proteomes" id="UP000247417">
    <property type="component" value="Unassembled WGS sequence"/>
</dbReference>
<evidence type="ECO:0000313" key="1">
    <source>
        <dbReference type="EMBL" id="PYD81599.1"/>
    </source>
</evidence>
<accession>A0A318R1C5</accession>
<dbReference type="AlphaFoldDB" id="A0A318R1C5"/>
<sequence>MIPTSDAAEPDYLATRLTWTQQVELHMRAHNSAPLTLCQKRRLRIARDNGVEPWDAFEQIVGADNVWF</sequence>
<gene>
    <name evidence="1" type="ORF">CFR80_10695</name>
</gene>
<reference evidence="1 2" key="1">
    <citation type="submission" date="2017-07" db="EMBL/GenBank/DDBJ databases">
        <title>A draft genome sequence of Komagataeibacter oboediens LMG 18849.</title>
        <authorList>
            <person name="Skraban J."/>
            <person name="Cleenwerck I."/>
            <person name="Vandamme P."/>
            <person name="Trcek J."/>
        </authorList>
    </citation>
    <scope>NUCLEOTIDE SEQUENCE [LARGE SCALE GENOMIC DNA]</scope>
    <source>
        <strain evidence="1 2">LMG 18849</strain>
    </source>
</reference>
<dbReference type="EMBL" id="NKTX01000025">
    <property type="protein sequence ID" value="PYD81599.1"/>
    <property type="molecule type" value="Genomic_DNA"/>
</dbReference>
<comment type="caution">
    <text evidence="1">The sequence shown here is derived from an EMBL/GenBank/DDBJ whole genome shotgun (WGS) entry which is preliminary data.</text>
</comment>
<organism evidence="1 2">
    <name type="scientific">Komagataeibacter oboediens</name>
    <dbReference type="NCBI Taxonomy" id="65958"/>
    <lineage>
        <taxon>Bacteria</taxon>
        <taxon>Pseudomonadati</taxon>
        <taxon>Pseudomonadota</taxon>
        <taxon>Alphaproteobacteria</taxon>
        <taxon>Acetobacterales</taxon>
        <taxon>Acetobacteraceae</taxon>
        <taxon>Komagataeibacter</taxon>
    </lineage>
</organism>
<proteinExistence type="predicted"/>
<evidence type="ECO:0000313" key="2">
    <source>
        <dbReference type="Proteomes" id="UP000247417"/>
    </source>
</evidence>